<keyword evidence="6" id="KW-1185">Reference proteome</keyword>
<dbReference type="InterPro" id="IPR055066">
    <property type="entry name" value="AASDHPPT_N"/>
</dbReference>
<dbReference type="RefSeq" id="WP_247471647.1">
    <property type="nucleotide sequence ID" value="NZ_JBHMAR010000034.1"/>
</dbReference>
<dbReference type="InterPro" id="IPR050559">
    <property type="entry name" value="P-Pant_transferase_sf"/>
</dbReference>
<gene>
    <name evidence="5" type="ORF">ACFFRO_22285</name>
</gene>
<evidence type="ECO:0000259" key="3">
    <source>
        <dbReference type="Pfam" id="PF01648"/>
    </source>
</evidence>
<dbReference type="PANTHER" id="PTHR12215:SF10">
    <property type="entry name" value="L-AMINOADIPATE-SEMIALDEHYDE DEHYDROGENASE-PHOSPHOPANTETHEINYL TRANSFERASE"/>
    <property type="match status" value="1"/>
</dbReference>
<dbReference type="InterPro" id="IPR037143">
    <property type="entry name" value="4-PPantetheinyl_Trfase_dom_sf"/>
</dbReference>
<evidence type="ECO:0000313" key="6">
    <source>
        <dbReference type="Proteomes" id="UP001589703"/>
    </source>
</evidence>
<accession>A0ABV5VJA9</accession>
<evidence type="ECO:0000256" key="2">
    <source>
        <dbReference type="ARBA" id="ARBA00022679"/>
    </source>
</evidence>
<dbReference type="SUPFAM" id="SSF56214">
    <property type="entry name" value="4'-phosphopantetheinyl transferase"/>
    <property type="match status" value="2"/>
</dbReference>
<reference evidence="5 6" key="1">
    <citation type="submission" date="2024-09" db="EMBL/GenBank/DDBJ databases">
        <authorList>
            <person name="Sun Q."/>
            <person name="Mori K."/>
        </authorList>
    </citation>
    <scope>NUCLEOTIDE SEQUENCE [LARGE SCALE GENOMIC DNA]</scope>
    <source>
        <strain evidence="5 6">JCM 10918</strain>
    </source>
</reference>
<organism evidence="5 6">
    <name type="scientific">Streptomyces thermocoprophilus</name>
    <dbReference type="NCBI Taxonomy" id="78356"/>
    <lineage>
        <taxon>Bacteria</taxon>
        <taxon>Bacillati</taxon>
        <taxon>Actinomycetota</taxon>
        <taxon>Actinomycetes</taxon>
        <taxon>Kitasatosporales</taxon>
        <taxon>Streptomycetaceae</taxon>
        <taxon>Streptomyces</taxon>
    </lineage>
</organism>
<protein>
    <submittedName>
        <fullName evidence="5">4'-phosphopantetheinyl transferase family protein</fullName>
    </submittedName>
</protein>
<comment type="caution">
    <text evidence="5">The sequence shown here is derived from an EMBL/GenBank/DDBJ whole genome shotgun (WGS) entry which is preliminary data.</text>
</comment>
<proteinExistence type="inferred from homology"/>
<dbReference type="Pfam" id="PF01648">
    <property type="entry name" value="ACPS"/>
    <property type="match status" value="1"/>
</dbReference>
<evidence type="ECO:0000313" key="5">
    <source>
        <dbReference type="EMBL" id="MFB9737820.1"/>
    </source>
</evidence>
<comment type="similarity">
    <text evidence="1">Belongs to the P-Pant transferase superfamily. Gsp/Sfp/HetI/AcpT family.</text>
</comment>
<dbReference type="InterPro" id="IPR008278">
    <property type="entry name" value="4-PPantetheinyl_Trfase_dom"/>
</dbReference>
<sequence length="235" mass="25272">MVVRVWVVRDGRAVAETAEEWLSPRERAQAAEWAVDDRRETFMVSRALQRALGARHLGVSVERVGISRACAHCPDPGHGKPHFADAPELDYSVSHTRGLIVLAASTGTRVGVDVESGSREIEPAGMTRLLASEPELRALSSTATALEPQALFRLWARKEAVVKLTGHGILQVPFTALSVDGPTARLDSPPPGWPEEPVHVTDLPLGDGVFAALATTCADPEVTVTELRRVADLAL</sequence>
<name>A0ABV5VJA9_9ACTN</name>
<evidence type="ECO:0000259" key="4">
    <source>
        <dbReference type="Pfam" id="PF22624"/>
    </source>
</evidence>
<dbReference type="Proteomes" id="UP001589703">
    <property type="component" value="Unassembled WGS sequence"/>
</dbReference>
<evidence type="ECO:0000256" key="1">
    <source>
        <dbReference type="ARBA" id="ARBA00010990"/>
    </source>
</evidence>
<feature type="domain" description="4'-phosphopantetheinyl transferase" evidence="3">
    <location>
        <begin position="109"/>
        <end position="179"/>
    </location>
</feature>
<dbReference type="EMBL" id="JBHMAR010000034">
    <property type="protein sequence ID" value="MFB9737820.1"/>
    <property type="molecule type" value="Genomic_DNA"/>
</dbReference>
<keyword evidence="2 5" id="KW-0808">Transferase</keyword>
<dbReference type="Gene3D" id="3.90.470.20">
    <property type="entry name" value="4'-phosphopantetheinyl transferase domain"/>
    <property type="match status" value="2"/>
</dbReference>
<feature type="domain" description="4'-phosphopantetheinyl transferase N-terminal" evidence="4">
    <location>
        <begin position="18"/>
        <end position="106"/>
    </location>
</feature>
<dbReference type="PANTHER" id="PTHR12215">
    <property type="entry name" value="PHOSPHOPANTETHEINE TRANSFERASE"/>
    <property type="match status" value="1"/>
</dbReference>
<dbReference type="GO" id="GO:0016740">
    <property type="term" value="F:transferase activity"/>
    <property type="evidence" value="ECO:0007669"/>
    <property type="project" value="UniProtKB-KW"/>
</dbReference>
<dbReference type="Pfam" id="PF22624">
    <property type="entry name" value="AASDHPPT_N"/>
    <property type="match status" value="1"/>
</dbReference>